<organism evidence="1 2">
    <name type="scientific">Algoriphagus winogradskyi</name>
    <dbReference type="NCBI Taxonomy" id="237017"/>
    <lineage>
        <taxon>Bacteria</taxon>
        <taxon>Pseudomonadati</taxon>
        <taxon>Bacteroidota</taxon>
        <taxon>Cytophagia</taxon>
        <taxon>Cytophagales</taxon>
        <taxon>Cyclobacteriaceae</taxon>
        <taxon>Algoriphagus</taxon>
    </lineage>
</organism>
<name>A0ABY1N6B1_9BACT</name>
<evidence type="ECO:0000313" key="1">
    <source>
        <dbReference type="EMBL" id="SMP01595.1"/>
    </source>
</evidence>
<reference evidence="1 2" key="1">
    <citation type="submission" date="2017-05" db="EMBL/GenBank/DDBJ databases">
        <authorList>
            <person name="Varghese N."/>
            <person name="Submissions S."/>
        </authorList>
    </citation>
    <scope>NUCLEOTIDE SEQUENCE [LARGE SCALE GENOMIC DNA]</scope>
    <source>
        <strain evidence="1 2">DSM 15360</strain>
    </source>
</reference>
<dbReference type="Proteomes" id="UP001157915">
    <property type="component" value="Unassembled WGS sequence"/>
</dbReference>
<keyword evidence="2" id="KW-1185">Reference proteome</keyword>
<sequence length="32" mass="3523">MVIYQIITVNSDREKAIVCTSISGVQIIPIDC</sequence>
<comment type="caution">
    <text evidence="1">The sequence shown here is derived from an EMBL/GenBank/DDBJ whole genome shotgun (WGS) entry which is preliminary data.</text>
</comment>
<evidence type="ECO:0000313" key="2">
    <source>
        <dbReference type="Proteomes" id="UP001157915"/>
    </source>
</evidence>
<gene>
    <name evidence="1" type="ORF">SAMN06265367_10125</name>
</gene>
<proteinExistence type="predicted"/>
<accession>A0ABY1N6B1</accession>
<protein>
    <submittedName>
        <fullName evidence="1">Uncharacterized protein</fullName>
    </submittedName>
</protein>
<dbReference type="EMBL" id="FXUA01000001">
    <property type="protein sequence ID" value="SMP01595.1"/>
    <property type="molecule type" value="Genomic_DNA"/>
</dbReference>